<evidence type="ECO:0000313" key="1">
    <source>
        <dbReference type="Ensembl" id="ENSCCAP00000016570.1"/>
    </source>
</evidence>
<name>A0A2K5QL54_CEBIM</name>
<sequence>MQLDSELSFQYVLYSSYSWLKLDHTVADCIVFTWTLHQDLLFKWLDNLATKELELHLLGLELFWNTLLHFGKLRSSASGTLSIENLPSFALKDVLFFICI</sequence>
<dbReference type="GeneTree" id="ENSGT00910000147233"/>
<protein>
    <submittedName>
        <fullName evidence="1">Uncharacterized protein</fullName>
    </submittedName>
</protein>
<dbReference type="Ensembl" id="ENSCCAT00000034022.1">
    <property type="protein sequence ID" value="ENSCCAP00000016570.1"/>
    <property type="gene ID" value="ENSCCAG00000026078.1"/>
</dbReference>
<keyword evidence="2" id="KW-1185">Reference proteome</keyword>
<organism evidence="1 2">
    <name type="scientific">Cebus imitator</name>
    <name type="common">Panamanian white-faced capuchin</name>
    <name type="synonym">Cebus capucinus imitator</name>
    <dbReference type="NCBI Taxonomy" id="2715852"/>
    <lineage>
        <taxon>Eukaryota</taxon>
        <taxon>Metazoa</taxon>
        <taxon>Chordata</taxon>
        <taxon>Craniata</taxon>
        <taxon>Vertebrata</taxon>
        <taxon>Euteleostomi</taxon>
        <taxon>Mammalia</taxon>
        <taxon>Eutheria</taxon>
        <taxon>Euarchontoglires</taxon>
        <taxon>Primates</taxon>
        <taxon>Haplorrhini</taxon>
        <taxon>Platyrrhini</taxon>
        <taxon>Cebidae</taxon>
        <taxon>Cebinae</taxon>
        <taxon>Cebus</taxon>
    </lineage>
</organism>
<reference evidence="1" key="2">
    <citation type="submission" date="2025-09" db="UniProtKB">
        <authorList>
            <consortium name="Ensembl"/>
        </authorList>
    </citation>
    <scope>IDENTIFICATION</scope>
</reference>
<evidence type="ECO:0000313" key="2">
    <source>
        <dbReference type="Proteomes" id="UP000233040"/>
    </source>
</evidence>
<reference evidence="1" key="1">
    <citation type="submission" date="2025-08" db="UniProtKB">
        <authorList>
            <consortium name="Ensembl"/>
        </authorList>
    </citation>
    <scope>IDENTIFICATION</scope>
</reference>
<dbReference type="Proteomes" id="UP000233040">
    <property type="component" value="Unassembled WGS sequence"/>
</dbReference>
<dbReference type="AlphaFoldDB" id="A0A2K5QL54"/>
<accession>A0A2K5QL54</accession>
<proteinExistence type="predicted"/>